<sequence length="512" mass="58158">MDSLFLSIDTLLPLENLSLAESGLVVQTLTAAGLIALVWKVVSFLLNRSNTKRLPPGPPGLPFIGNALQIYKDAWLIFTGWREKYGDLIYIHVANQPIIIINSHEIAAELLEKRANIYSSRPNWIAACDIMCGGLFSIFIKYNDLWRRMRRAGYETVNVQAAAAYYPIQTKCTLDLIKDLVAEPNKWERAMKKCTGTAAIQFTYGANAPLKPTFSKFANFIARIIRAAIPGIYFVDLFPWMRHLPNIIAPWKRQAEGWYKEDNEFFEGLYNNVKENVLAGNEQPCITSTLVNQANRHNLDDHQAAWLSGTLCVAGTDTTVASLMWFMIAMMQFPEVQEKAQKELDEVVGRDRLPTWEDRDNLVYLEALIREVLRWRPMVPLVCLPNAWGMNHDPAVHGPDVATFNPDRHLTSDRKIIIRPECPEGHVTFGFGKRICIGRYVAKNSLYIEIAGMLWALRLTPKRDASGKPILPGLHESLFEGLLVRPIPFDCDIEYRFPEAETIVNETIDRLQ</sequence>
<evidence type="ECO:0000313" key="17">
    <source>
        <dbReference type="Proteomes" id="UP001050691"/>
    </source>
</evidence>
<evidence type="ECO:0000256" key="10">
    <source>
        <dbReference type="ARBA" id="ARBA00023004"/>
    </source>
</evidence>
<evidence type="ECO:0000256" key="11">
    <source>
        <dbReference type="ARBA" id="ARBA00023033"/>
    </source>
</evidence>
<dbReference type="Gene3D" id="1.10.630.10">
    <property type="entry name" value="Cytochrome P450"/>
    <property type="match status" value="1"/>
</dbReference>
<evidence type="ECO:0000256" key="4">
    <source>
        <dbReference type="ARBA" id="ARBA00010617"/>
    </source>
</evidence>
<protein>
    <recommendedName>
        <fullName evidence="18">Cytochrome P450</fullName>
    </recommendedName>
</protein>
<dbReference type="InterPro" id="IPR050364">
    <property type="entry name" value="Cytochrome_P450_fung"/>
</dbReference>
<evidence type="ECO:0000256" key="2">
    <source>
        <dbReference type="ARBA" id="ARBA00004370"/>
    </source>
</evidence>
<evidence type="ECO:0008006" key="18">
    <source>
        <dbReference type="Google" id="ProtNLM"/>
    </source>
</evidence>
<keyword evidence="10 13" id="KW-0408">Iron</keyword>
<dbReference type="Pfam" id="PF00067">
    <property type="entry name" value="p450"/>
    <property type="match status" value="2"/>
</dbReference>
<evidence type="ECO:0000256" key="5">
    <source>
        <dbReference type="ARBA" id="ARBA00022617"/>
    </source>
</evidence>
<dbReference type="PRINTS" id="PR00463">
    <property type="entry name" value="EP450I"/>
</dbReference>
<keyword evidence="7 13" id="KW-0479">Metal-binding</keyword>
<dbReference type="PROSITE" id="PS00086">
    <property type="entry name" value="CYTOCHROME_P450"/>
    <property type="match status" value="1"/>
</dbReference>
<dbReference type="GO" id="GO:0004497">
    <property type="term" value="F:monooxygenase activity"/>
    <property type="evidence" value="ECO:0007669"/>
    <property type="project" value="UniProtKB-KW"/>
</dbReference>
<dbReference type="PRINTS" id="PR00385">
    <property type="entry name" value="P450"/>
</dbReference>
<dbReference type="Proteomes" id="UP001050691">
    <property type="component" value="Unassembled WGS sequence"/>
</dbReference>
<comment type="subcellular location">
    <subcellularLocation>
        <location evidence="2">Membrane</location>
    </subcellularLocation>
</comment>
<evidence type="ECO:0000256" key="12">
    <source>
        <dbReference type="ARBA" id="ARBA00023136"/>
    </source>
</evidence>
<feature type="transmembrane region" description="Helical" evidence="15">
    <location>
        <begin position="123"/>
        <end position="142"/>
    </location>
</feature>
<gene>
    <name evidence="16" type="ORF">Clacol_009983</name>
</gene>
<comment type="caution">
    <text evidence="16">The sequence shown here is derived from an EMBL/GenBank/DDBJ whole genome shotgun (WGS) entry which is preliminary data.</text>
</comment>
<keyword evidence="17" id="KW-1185">Reference proteome</keyword>
<evidence type="ECO:0000313" key="16">
    <source>
        <dbReference type="EMBL" id="GJJ15705.1"/>
    </source>
</evidence>
<dbReference type="EMBL" id="BPWL01000011">
    <property type="protein sequence ID" value="GJJ15705.1"/>
    <property type="molecule type" value="Genomic_DNA"/>
</dbReference>
<dbReference type="CDD" id="cd11065">
    <property type="entry name" value="CYP64-like"/>
    <property type="match status" value="1"/>
</dbReference>
<name>A0AAV5AMR5_9AGAM</name>
<evidence type="ECO:0000256" key="14">
    <source>
        <dbReference type="RuleBase" id="RU000461"/>
    </source>
</evidence>
<accession>A0AAV5AMR5</accession>
<feature type="binding site" description="axial binding residue" evidence="13">
    <location>
        <position position="436"/>
    </location>
    <ligand>
        <name>heme</name>
        <dbReference type="ChEBI" id="CHEBI:30413"/>
    </ligand>
    <ligandPart>
        <name>Fe</name>
        <dbReference type="ChEBI" id="CHEBI:18248"/>
    </ligandPart>
</feature>
<evidence type="ECO:0000256" key="13">
    <source>
        <dbReference type="PIRSR" id="PIRSR602401-1"/>
    </source>
</evidence>
<keyword evidence="6 15" id="KW-0812">Transmembrane</keyword>
<dbReference type="PANTHER" id="PTHR46300:SF2">
    <property type="entry name" value="CYTOCHROME P450 MONOOXYGENASE ALNH-RELATED"/>
    <property type="match status" value="1"/>
</dbReference>
<evidence type="ECO:0000256" key="3">
    <source>
        <dbReference type="ARBA" id="ARBA00005179"/>
    </source>
</evidence>
<keyword evidence="9 14" id="KW-0560">Oxidoreductase</keyword>
<dbReference type="InterPro" id="IPR002401">
    <property type="entry name" value="Cyt_P450_E_grp-I"/>
</dbReference>
<comment type="pathway">
    <text evidence="3">Secondary metabolite biosynthesis.</text>
</comment>
<feature type="transmembrane region" description="Helical" evidence="15">
    <location>
        <begin position="24"/>
        <end position="46"/>
    </location>
</feature>
<keyword evidence="8 15" id="KW-1133">Transmembrane helix</keyword>
<comment type="similarity">
    <text evidence="4 14">Belongs to the cytochrome P450 family.</text>
</comment>
<dbReference type="InterPro" id="IPR017972">
    <property type="entry name" value="Cyt_P450_CS"/>
</dbReference>
<evidence type="ECO:0000256" key="1">
    <source>
        <dbReference type="ARBA" id="ARBA00001971"/>
    </source>
</evidence>
<comment type="cofactor">
    <cofactor evidence="1 13">
        <name>heme</name>
        <dbReference type="ChEBI" id="CHEBI:30413"/>
    </cofactor>
</comment>
<dbReference type="GO" id="GO:0020037">
    <property type="term" value="F:heme binding"/>
    <property type="evidence" value="ECO:0007669"/>
    <property type="project" value="InterPro"/>
</dbReference>
<evidence type="ECO:0000256" key="15">
    <source>
        <dbReference type="SAM" id="Phobius"/>
    </source>
</evidence>
<evidence type="ECO:0000256" key="6">
    <source>
        <dbReference type="ARBA" id="ARBA00022692"/>
    </source>
</evidence>
<proteinExistence type="inferred from homology"/>
<evidence type="ECO:0000256" key="8">
    <source>
        <dbReference type="ARBA" id="ARBA00022989"/>
    </source>
</evidence>
<dbReference type="PANTHER" id="PTHR46300">
    <property type="entry name" value="P450, PUTATIVE (EUROFUNG)-RELATED-RELATED"/>
    <property type="match status" value="1"/>
</dbReference>
<keyword evidence="11 14" id="KW-0503">Monooxygenase</keyword>
<dbReference type="AlphaFoldDB" id="A0AAV5AMR5"/>
<evidence type="ECO:0000256" key="7">
    <source>
        <dbReference type="ARBA" id="ARBA00022723"/>
    </source>
</evidence>
<dbReference type="GO" id="GO:0016705">
    <property type="term" value="F:oxidoreductase activity, acting on paired donors, with incorporation or reduction of molecular oxygen"/>
    <property type="evidence" value="ECO:0007669"/>
    <property type="project" value="InterPro"/>
</dbReference>
<dbReference type="GO" id="GO:0005506">
    <property type="term" value="F:iron ion binding"/>
    <property type="evidence" value="ECO:0007669"/>
    <property type="project" value="InterPro"/>
</dbReference>
<keyword evidence="12 15" id="KW-0472">Membrane</keyword>
<dbReference type="InterPro" id="IPR036396">
    <property type="entry name" value="Cyt_P450_sf"/>
</dbReference>
<evidence type="ECO:0000256" key="9">
    <source>
        <dbReference type="ARBA" id="ARBA00023002"/>
    </source>
</evidence>
<dbReference type="SUPFAM" id="SSF48264">
    <property type="entry name" value="Cytochrome P450"/>
    <property type="match status" value="1"/>
</dbReference>
<dbReference type="GO" id="GO:0016020">
    <property type="term" value="C:membrane"/>
    <property type="evidence" value="ECO:0007669"/>
    <property type="project" value="UniProtKB-SubCell"/>
</dbReference>
<organism evidence="16 17">
    <name type="scientific">Clathrus columnatus</name>
    <dbReference type="NCBI Taxonomy" id="1419009"/>
    <lineage>
        <taxon>Eukaryota</taxon>
        <taxon>Fungi</taxon>
        <taxon>Dikarya</taxon>
        <taxon>Basidiomycota</taxon>
        <taxon>Agaricomycotina</taxon>
        <taxon>Agaricomycetes</taxon>
        <taxon>Phallomycetidae</taxon>
        <taxon>Phallales</taxon>
        <taxon>Clathraceae</taxon>
        <taxon>Clathrus</taxon>
    </lineage>
</organism>
<dbReference type="InterPro" id="IPR001128">
    <property type="entry name" value="Cyt_P450"/>
</dbReference>
<reference evidence="16" key="1">
    <citation type="submission" date="2021-10" db="EMBL/GenBank/DDBJ databases">
        <title>De novo Genome Assembly of Clathrus columnatus (Basidiomycota, Fungi) Using Illumina and Nanopore Sequence Data.</title>
        <authorList>
            <person name="Ogiso-Tanaka E."/>
            <person name="Itagaki H."/>
            <person name="Hosoya T."/>
            <person name="Hosaka K."/>
        </authorList>
    </citation>
    <scope>NUCLEOTIDE SEQUENCE</scope>
    <source>
        <strain evidence="16">MO-923</strain>
    </source>
</reference>
<keyword evidence="5 13" id="KW-0349">Heme</keyword>